<keyword evidence="5" id="KW-1185">Reference proteome</keyword>
<name>A0ABV7WV97_9GAMM</name>
<evidence type="ECO:0000313" key="4">
    <source>
        <dbReference type="EMBL" id="MFC3701983.1"/>
    </source>
</evidence>
<dbReference type="Proteomes" id="UP001595710">
    <property type="component" value="Unassembled WGS sequence"/>
</dbReference>
<proteinExistence type="inferred from homology"/>
<accession>A0ABV7WV97</accession>
<evidence type="ECO:0000256" key="1">
    <source>
        <dbReference type="ARBA" id="ARBA00005125"/>
    </source>
</evidence>
<dbReference type="Pfam" id="PF01370">
    <property type="entry name" value="Epimerase"/>
    <property type="match status" value="1"/>
</dbReference>
<comment type="similarity">
    <text evidence="2">Belongs to the NAD(P)-dependent epimerase/dehydratase family.</text>
</comment>
<protein>
    <submittedName>
        <fullName evidence="4">UDP-glucose 4-epimerase family protein</fullName>
    </submittedName>
</protein>
<reference evidence="5" key="1">
    <citation type="journal article" date="2019" name="Int. J. Syst. Evol. Microbiol.">
        <title>The Global Catalogue of Microorganisms (GCM) 10K type strain sequencing project: providing services to taxonomists for standard genome sequencing and annotation.</title>
        <authorList>
            <consortium name="The Broad Institute Genomics Platform"/>
            <consortium name="The Broad Institute Genome Sequencing Center for Infectious Disease"/>
            <person name="Wu L."/>
            <person name="Ma J."/>
        </authorList>
    </citation>
    <scope>NUCLEOTIDE SEQUENCE [LARGE SCALE GENOMIC DNA]</scope>
    <source>
        <strain evidence="5">CECT 8288</strain>
    </source>
</reference>
<dbReference type="SUPFAM" id="SSF51735">
    <property type="entry name" value="NAD(P)-binding Rossmann-fold domains"/>
    <property type="match status" value="1"/>
</dbReference>
<comment type="caution">
    <text evidence="4">The sequence shown here is derived from an EMBL/GenBank/DDBJ whole genome shotgun (WGS) entry which is preliminary data.</text>
</comment>
<evidence type="ECO:0000259" key="3">
    <source>
        <dbReference type="Pfam" id="PF01370"/>
    </source>
</evidence>
<comment type="pathway">
    <text evidence="1">Bacterial outer membrane biogenesis; LPS O-antigen biosynthesis.</text>
</comment>
<sequence length="314" mass="34379">MRSKILITGASGFLGSAVANNLTEKNLVLTGRVNRLNLPSFYIKELTSTENYKDCLADVDTIIHCAARAHLMNDESVNPLAEYRKVNVEGSANLAKQAIAAGVKRFIFISSVKVSGECTTGSQPYTEDLLPAPEDAYGQSKLEAEKLLKEIAHESDMELVIIRPPLVYGPGVKANFLRLVRLSNLPIPLPFGAANNRRSMVYMGNLVDFISLCLSHPAAANETFLVSDGEDLSLRTLISYIRKALGKPSWLLPFPVRLFRIAGKLIGKSSVVDRLFGDLQVNSSKAGVLLGWKPPYSAEEGINKTVLDFQSKRN</sequence>
<dbReference type="Gene3D" id="3.40.50.720">
    <property type="entry name" value="NAD(P)-binding Rossmann-like Domain"/>
    <property type="match status" value="1"/>
</dbReference>
<organism evidence="4 5">
    <name type="scientific">Reinekea marina</name>
    <dbReference type="NCBI Taxonomy" id="1310421"/>
    <lineage>
        <taxon>Bacteria</taxon>
        <taxon>Pseudomonadati</taxon>
        <taxon>Pseudomonadota</taxon>
        <taxon>Gammaproteobacteria</taxon>
        <taxon>Oceanospirillales</taxon>
        <taxon>Saccharospirillaceae</taxon>
        <taxon>Reinekea</taxon>
    </lineage>
</organism>
<dbReference type="RefSeq" id="WP_290281710.1">
    <property type="nucleotide sequence ID" value="NZ_JAUFQI010000001.1"/>
</dbReference>
<dbReference type="CDD" id="cd05232">
    <property type="entry name" value="UDP_G4E_4_SDR_e"/>
    <property type="match status" value="1"/>
</dbReference>
<feature type="domain" description="NAD-dependent epimerase/dehydratase" evidence="3">
    <location>
        <begin position="5"/>
        <end position="223"/>
    </location>
</feature>
<evidence type="ECO:0000313" key="5">
    <source>
        <dbReference type="Proteomes" id="UP001595710"/>
    </source>
</evidence>
<dbReference type="EMBL" id="JBHRYN010000012">
    <property type="protein sequence ID" value="MFC3701983.1"/>
    <property type="molecule type" value="Genomic_DNA"/>
</dbReference>
<dbReference type="InterPro" id="IPR036291">
    <property type="entry name" value="NAD(P)-bd_dom_sf"/>
</dbReference>
<dbReference type="InterPro" id="IPR001509">
    <property type="entry name" value="Epimerase_deHydtase"/>
</dbReference>
<dbReference type="PANTHER" id="PTHR43000">
    <property type="entry name" value="DTDP-D-GLUCOSE 4,6-DEHYDRATASE-RELATED"/>
    <property type="match status" value="1"/>
</dbReference>
<gene>
    <name evidence="4" type="ORF">ACFOND_10055</name>
</gene>
<evidence type="ECO:0000256" key="2">
    <source>
        <dbReference type="ARBA" id="ARBA00007637"/>
    </source>
</evidence>